<feature type="compositionally biased region" description="Basic and acidic residues" evidence="1">
    <location>
        <begin position="204"/>
        <end position="215"/>
    </location>
</feature>
<feature type="compositionally biased region" description="Pro residues" evidence="1">
    <location>
        <begin position="159"/>
        <end position="170"/>
    </location>
</feature>
<protein>
    <submittedName>
        <fullName evidence="2">Hypp6407 protein</fullName>
    </submittedName>
</protein>
<evidence type="ECO:0000313" key="3">
    <source>
        <dbReference type="Proteomes" id="UP000838412"/>
    </source>
</evidence>
<feature type="region of interest" description="Disordered" evidence="1">
    <location>
        <begin position="304"/>
        <end position="366"/>
    </location>
</feature>
<sequence length="628" mass="69677">MLWQHLVTKLEENKALSEKEARLKMPTILHTTEVACPDETKPAGDEESSKATNICRSSEVTTKMESCVEGTDDVVVEDSVDSDGTASPFRTSRLGHIVGRDKIANQTSTGLRKRAKDTESSEEQMFSSSDEEDSEQSQLLLPQSPQISPHLSHLKPPDEPVFPPHLPQLKPPGENSPVLSHLPHLKPQDEDSPVFPPPAKLRKLSGETRTKHSVENVDNDSDLTQLSGNIEAQPELDLGHTTYDLARKEPDGRKEMEGCYGDQNSKCSLEAQQPKLEGDKVTAAVQDSAVRGTTAMEETRLTQQVKTHPDGDLKKEGINKEGGTEKSESCVQKGKEVMGTQDVSEGSSEVYRERSSEEGSSSLGSLQESVVAVSDVGADKTMCQQHDEEMQLLGRLETRQEKLNPLLSTTDRATALKVRRELSCIQTLIATLIQAHQRQRSAINSLSTEQMQEQMQLFVQRHKRLVQIFSVQKTATAKFKGRMKVTATQSTKTLDGSSQLKAVLKAGSLQKGQIVEVVSKDGKQSVQYRVVGMESVGGESQPQTSEYRLHHRERPVLVGLEDKSRDGPLLVGQEYRLHHRERPVLVGLEDKSRDCPLLVGLEYRLHHRDGQLLLGQEDNSRDHPTLVW</sequence>
<dbReference type="Proteomes" id="UP000838412">
    <property type="component" value="Chromosome 12"/>
</dbReference>
<dbReference type="OrthoDB" id="5980061at2759"/>
<reference evidence="2" key="1">
    <citation type="submission" date="2022-01" db="EMBL/GenBank/DDBJ databases">
        <authorList>
            <person name="Braso-Vives M."/>
        </authorList>
    </citation>
    <scope>NUCLEOTIDE SEQUENCE</scope>
</reference>
<organism evidence="2 3">
    <name type="scientific">Branchiostoma lanceolatum</name>
    <name type="common">Common lancelet</name>
    <name type="synonym">Amphioxus lanceolatum</name>
    <dbReference type="NCBI Taxonomy" id="7740"/>
    <lineage>
        <taxon>Eukaryota</taxon>
        <taxon>Metazoa</taxon>
        <taxon>Chordata</taxon>
        <taxon>Cephalochordata</taxon>
        <taxon>Leptocardii</taxon>
        <taxon>Amphioxiformes</taxon>
        <taxon>Branchiostomatidae</taxon>
        <taxon>Branchiostoma</taxon>
    </lineage>
</organism>
<proteinExistence type="predicted"/>
<keyword evidence="3" id="KW-1185">Reference proteome</keyword>
<name>A0A8K0E663_BRALA</name>
<dbReference type="AlphaFoldDB" id="A0A8K0E663"/>
<feature type="compositionally biased region" description="Basic and acidic residues" evidence="1">
    <location>
        <begin position="307"/>
        <end position="336"/>
    </location>
</feature>
<accession>A0A8K0E663</accession>
<feature type="compositionally biased region" description="Polar residues" evidence="1">
    <location>
        <begin position="50"/>
        <end position="63"/>
    </location>
</feature>
<feature type="compositionally biased region" description="Basic and acidic residues" evidence="1">
    <location>
        <begin position="38"/>
        <end position="49"/>
    </location>
</feature>
<evidence type="ECO:0000256" key="1">
    <source>
        <dbReference type="SAM" id="MobiDB-lite"/>
    </source>
</evidence>
<dbReference type="EMBL" id="OV696697">
    <property type="protein sequence ID" value="CAH1241739.1"/>
    <property type="molecule type" value="Genomic_DNA"/>
</dbReference>
<evidence type="ECO:0000313" key="2">
    <source>
        <dbReference type="EMBL" id="CAH1241739.1"/>
    </source>
</evidence>
<feature type="region of interest" description="Disordered" evidence="1">
    <location>
        <begin position="77"/>
        <end position="224"/>
    </location>
</feature>
<feature type="region of interest" description="Disordered" evidence="1">
    <location>
        <begin position="34"/>
        <end position="63"/>
    </location>
</feature>
<gene>
    <name evidence="2" type="primary">Hypp6407</name>
    <name evidence="2" type="ORF">BLAG_LOCUS5230</name>
</gene>
<feature type="compositionally biased region" description="Low complexity" evidence="1">
    <location>
        <begin position="136"/>
        <end position="151"/>
    </location>
</feature>